<evidence type="ECO:0000256" key="2">
    <source>
        <dbReference type="ARBA" id="ARBA00022741"/>
    </source>
</evidence>
<feature type="binding site" evidence="7">
    <location>
        <position position="181"/>
    </location>
    <ligand>
        <name>Mg(2+)</name>
        <dbReference type="ChEBI" id="CHEBI:18420"/>
    </ligand>
</feature>
<evidence type="ECO:0000256" key="3">
    <source>
        <dbReference type="ARBA" id="ARBA00022842"/>
    </source>
</evidence>
<dbReference type="OrthoDB" id="5817230at2759"/>
<organism evidence="8 9">
    <name type="scientific">Pseudovirgaria hyperparasitica</name>
    <dbReference type="NCBI Taxonomy" id="470096"/>
    <lineage>
        <taxon>Eukaryota</taxon>
        <taxon>Fungi</taxon>
        <taxon>Dikarya</taxon>
        <taxon>Ascomycota</taxon>
        <taxon>Pezizomycotina</taxon>
        <taxon>Dothideomycetes</taxon>
        <taxon>Dothideomycetes incertae sedis</taxon>
        <taxon>Acrospermales</taxon>
        <taxon>Acrospermaceae</taxon>
        <taxon>Pseudovirgaria</taxon>
    </lineage>
</organism>
<evidence type="ECO:0000256" key="6">
    <source>
        <dbReference type="PIRSR" id="PIRSR601019-1"/>
    </source>
</evidence>
<gene>
    <name evidence="8" type="ORF">EJ05DRAFT_493863</name>
</gene>
<dbReference type="GO" id="GO:0007189">
    <property type="term" value="P:adenylate cyclase-activating G protein-coupled receptor signaling pathway"/>
    <property type="evidence" value="ECO:0007669"/>
    <property type="project" value="TreeGrafter"/>
</dbReference>
<dbReference type="SUPFAM" id="SSF52540">
    <property type="entry name" value="P-loop containing nucleoside triphosphate hydrolases"/>
    <property type="match status" value="1"/>
</dbReference>
<dbReference type="InterPro" id="IPR011025">
    <property type="entry name" value="GproteinA_insert"/>
</dbReference>
<keyword evidence="9" id="KW-1185">Reference proteome</keyword>
<proteinExistence type="predicted"/>
<evidence type="ECO:0000256" key="1">
    <source>
        <dbReference type="ARBA" id="ARBA00022723"/>
    </source>
</evidence>
<dbReference type="GO" id="GO:0005834">
    <property type="term" value="C:heterotrimeric G-protein complex"/>
    <property type="evidence" value="ECO:0007669"/>
    <property type="project" value="TreeGrafter"/>
</dbReference>
<dbReference type="Pfam" id="PF00503">
    <property type="entry name" value="G-alpha"/>
    <property type="match status" value="1"/>
</dbReference>
<keyword evidence="5" id="KW-0807">Transducer</keyword>
<dbReference type="InterPro" id="IPR001019">
    <property type="entry name" value="Gprotein_alpha_su"/>
</dbReference>
<dbReference type="SUPFAM" id="SSF47895">
    <property type="entry name" value="Transducin (alpha subunit), insertion domain"/>
    <property type="match status" value="1"/>
</dbReference>
<dbReference type="EMBL" id="ML996576">
    <property type="protein sequence ID" value="KAF2755987.1"/>
    <property type="molecule type" value="Genomic_DNA"/>
</dbReference>
<dbReference type="GO" id="GO:0031683">
    <property type="term" value="F:G-protein beta/gamma-subunit complex binding"/>
    <property type="evidence" value="ECO:0007669"/>
    <property type="project" value="InterPro"/>
</dbReference>
<dbReference type="GO" id="GO:0005525">
    <property type="term" value="F:GTP binding"/>
    <property type="evidence" value="ECO:0007669"/>
    <property type="project" value="UniProtKB-KW"/>
</dbReference>
<dbReference type="PROSITE" id="PS51882">
    <property type="entry name" value="G_ALPHA"/>
    <property type="match status" value="1"/>
</dbReference>
<protein>
    <submittedName>
        <fullName evidence="8">G protein alpha subunit</fullName>
    </submittedName>
</protein>
<dbReference type="GO" id="GO:0001664">
    <property type="term" value="F:G protein-coupled receptor binding"/>
    <property type="evidence" value="ECO:0007669"/>
    <property type="project" value="TreeGrafter"/>
</dbReference>
<evidence type="ECO:0000256" key="4">
    <source>
        <dbReference type="ARBA" id="ARBA00023134"/>
    </source>
</evidence>
<feature type="binding site" evidence="6">
    <location>
        <begin position="200"/>
        <end position="205"/>
    </location>
    <ligand>
        <name>GTP</name>
        <dbReference type="ChEBI" id="CHEBI:37565"/>
    </ligand>
</feature>
<evidence type="ECO:0000313" key="9">
    <source>
        <dbReference type="Proteomes" id="UP000799437"/>
    </source>
</evidence>
<keyword evidence="4 6" id="KW-0342">GTP-binding</keyword>
<keyword evidence="1 7" id="KW-0479">Metal-binding</keyword>
<dbReference type="CDD" id="cd00066">
    <property type="entry name" value="G-alpha"/>
    <property type="match status" value="1"/>
</dbReference>
<evidence type="ECO:0000256" key="5">
    <source>
        <dbReference type="ARBA" id="ARBA00023224"/>
    </source>
</evidence>
<dbReference type="GeneID" id="54487199"/>
<dbReference type="SMART" id="SM00275">
    <property type="entry name" value="G_alpha"/>
    <property type="match status" value="1"/>
</dbReference>
<dbReference type="PRINTS" id="PR00318">
    <property type="entry name" value="GPROTEINA"/>
</dbReference>
<dbReference type="GO" id="GO:0046872">
    <property type="term" value="F:metal ion binding"/>
    <property type="evidence" value="ECO:0007669"/>
    <property type="project" value="UniProtKB-KW"/>
</dbReference>
<dbReference type="RefSeq" id="XP_033598438.1">
    <property type="nucleotide sequence ID" value="XM_033746145.1"/>
</dbReference>
<dbReference type="PANTHER" id="PTHR10218">
    <property type="entry name" value="GTP-BINDING PROTEIN ALPHA SUBUNIT"/>
    <property type="match status" value="1"/>
</dbReference>
<dbReference type="GO" id="GO:0005737">
    <property type="term" value="C:cytoplasm"/>
    <property type="evidence" value="ECO:0007669"/>
    <property type="project" value="TreeGrafter"/>
</dbReference>
<keyword evidence="2 6" id="KW-0547">Nucleotide-binding</keyword>
<keyword evidence="3 7" id="KW-0460">Magnesium</keyword>
<evidence type="ECO:0000313" key="8">
    <source>
        <dbReference type="EMBL" id="KAF2755987.1"/>
    </source>
</evidence>
<accession>A0A6A6W322</accession>
<dbReference type="Proteomes" id="UP000799437">
    <property type="component" value="Unassembled WGS sequence"/>
</dbReference>
<sequence>MISESSKEDKARSVAIDRRLKQDSRGLCQNVKVLLFGLEDSGKDAMVKHMKLKSANGYTRSELIEWRQMIKAKLLRNVFVLLDAMEQCGIEPGNESNISHCEFLMRCRLDNPMNGRLDFHIGVAIQALWNDPCMAKVLKHSAGTDYTLDGEARYLFEQTSRIVQPHYEPTVEDILRTNDESRGIRETDFVFETFQMTIFDINTRQLGEQQKWIHAFETVTSIMFVVDLADYESIHSDHDSGGMTESLTLFDSMVNSRWFSRSSVILFLTNMHAFRNKLLRTPFSSYFPDYTGPDDAAAILQYIIKRFNACNRCHLDFFPHVLELSDPVSLKLLLKAVQETTVNNALRTLGKI</sequence>
<dbReference type="FunFam" id="3.40.50.300:FF:000692">
    <property type="entry name" value="Guanine nucleotide-binding protein subunit alpha"/>
    <property type="match status" value="1"/>
</dbReference>
<evidence type="ECO:0000256" key="7">
    <source>
        <dbReference type="PIRSR" id="PIRSR601019-2"/>
    </source>
</evidence>
<dbReference type="GO" id="GO:0003924">
    <property type="term" value="F:GTPase activity"/>
    <property type="evidence" value="ECO:0007669"/>
    <property type="project" value="InterPro"/>
</dbReference>
<dbReference type="Gene3D" id="1.10.400.10">
    <property type="entry name" value="GI Alpha 1, domain 2-like"/>
    <property type="match status" value="1"/>
</dbReference>
<name>A0A6A6W322_9PEZI</name>
<dbReference type="PANTHER" id="PTHR10218:SF369">
    <property type="entry name" value="GUANINE NUCLEOTIDE-BINDING PROTEIN ALPHA-2 SUBUNIT"/>
    <property type="match status" value="1"/>
</dbReference>
<dbReference type="InterPro" id="IPR027417">
    <property type="entry name" value="P-loop_NTPase"/>
</dbReference>
<dbReference type="Gene3D" id="3.40.50.300">
    <property type="entry name" value="P-loop containing nucleotide triphosphate hydrolases"/>
    <property type="match status" value="1"/>
</dbReference>
<reference evidence="8" key="1">
    <citation type="journal article" date="2020" name="Stud. Mycol.">
        <title>101 Dothideomycetes genomes: a test case for predicting lifestyles and emergence of pathogens.</title>
        <authorList>
            <person name="Haridas S."/>
            <person name="Albert R."/>
            <person name="Binder M."/>
            <person name="Bloem J."/>
            <person name="Labutti K."/>
            <person name="Salamov A."/>
            <person name="Andreopoulos B."/>
            <person name="Baker S."/>
            <person name="Barry K."/>
            <person name="Bills G."/>
            <person name="Bluhm B."/>
            <person name="Cannon C."/>
            <person name="Castanera R."/>
            <person name="Culley D."/>
            <person name="Daum C."/>
            <person name="Ezra D."/>
            <person name="Gonzalez J."/>
            <person name="Henrissat B."/>
            <person name="Kuo A."/>
            <person name="Liang C."/>
            <person name="Lipzen A."/>
            <person name="Lutzoni F."/>
            <person name="Magnuson J."/>
            <person name="Mondo S."/>
            <person name="Nolan M."/>
            <person name="Ohm R."/>
            <person name="Pangilinan J."/>
            <person name="Park H.-J."/>
            <person name="Ramirez L."/>
            <person name="Alfaro M."/>
            <person name="Sun H."/>
            <person name="Tritt A."/>
            <person name="Yoshinaga Y."/>
            <person name="Zwiers L.-H."/>
            <person name="Turgeon B."/>
            <person name="Goodwin S."/>
            <person name="Spatafora J."/>
            <person name="Crous P."/>
            <person name="Grigoriev I."/>
        </authorList>
    </citation>
    <scope>NUCLEOTIDE SEQUENCE</scope>
    <source>
        <strain evidence="8">CBS 121739</strain>
    </source>
</reference>
<dbReference type="AlphaFoldDB" id="A0A6A6W322"/>